<dbReference type="AlphaFoldDB" id="A0A375IG77"/>
<accession>A0A375IG77</accession>
<sequence>MHGAGRREIECTDSWSVHGVTPRILESVMKQRESHSPLQRCAALLLGMRDGSEGGG</sequence>
<protein>
    <submittedName>
        <fullName evidence="1">Uncharacterized protein</fullName>
    </submittedName>
</protein>
<gene>
    <name evidence="1" type="ORF">CT19425_60333</name>
</gene>
<dbReference type="Proteomes" id="UP000255505">
    <property type="component" value="Chromosome I"/>
</dbReference>
<reference evidence="1 2" key="1">
    <citation type="submission" date="2018-01" db="EMBL/GenBank/DDBJ databases">
        <authorList>
            <person name="Gaut B.S."/>
            <person name="Morton B.R."/>
            <person name="Clegg M.T."/>
            <person name="Duvall M.R."/>
        </authorList>
    </citation>
    <scope>NUCLEOTIDE SEQUENCE [LARGE SCALE GENOMIC DNA]</scope>
    <source>
        <strain evidence="1">Cupriavidus taiwanensis LMG 19425</strain>
    </source>
</reference>
<organism evidence="1 2">
    <name type="scientific">Cupriavidus taiwanensis</name>
    <dbReference type="NCBI Taxonomy" id="164546"/>
    <lineage>
        <taxon>Bacteria</taxon>
        <taxon>Pseudomonadati</taxon>
        <taxon>Pseudomonadota</taxon>
        <taxon>Betaproteobacteria</taxon>
        <taxon>Burkholderiales</taxon>
        <taxon>Burkholderiaceae</taxon>
        <taxon>Cupriavidus</taxon>
    </lineage>
</organism>
<evidence type="ECO:0000313" key="2">
    <source>
        <dbReference type="Proteomes" id="UP000255505"/>
    </source>
</evidence>
<name>A0A375IG77_9BURK</name>
<proteinExistence type="predicted"/>
<evidence type="ECO:0000313" key="1">
    <source>
        <dbReference type="EMBL" id="SPK72215.1"/>
    </source>
</evidence>
<dbReference type="EMBL" id="LT991976">
    <property type="protein sequence ID" value="SPK72215.1"/>
    <property type="molecule type" value="Genomic_DNA"/>
</dbReference>